<organism evidence="1 2">
    <name type="scientific">Conger conger</name>
    <name type="common">Conger eel</name>
    <name type="synonym">Muraena conger</name>
    <dbReference type="NCBI Taxonomy" id="82655"/>
    <lineage>
        <taxon>Eukaryota</taxon>
        <taxon>Metazoa</taxon>
        <taxon>Chordata</taxon>
        <taxon>Craniata</taxon>
        <taxon>Vertebrata</taxon>
        <taxon>Euteleostomi</taxon>
        <taxon>Actinopterygii</taxon>
        <taxon>Neopterygii</taxon>
        <taxon>Teleostei</taxon>
        <taxon>Anguilliformes</taxon>
        <taxon>Congridae</taxon>
        <taxon>Conger</taxon>
    </lineage>
</organism>
<reference evidence="1" key="1">
    <citation type="journal article" date="2023" name="Science">
        <title>Genome structures resolve the early diversification of teleost fishes.</title>
        <authorList>
            <person name="Parey E."/>
            <person name="Louis A."/>
            <person name="Montfort J."/>
            <person name="Bouchez O."/>
            <person name="Roques C."/>
            <person name="Iampietro C."/>
            <person name="Lluch J."/>
            <person name="Castinel A."/>
            <person name="Donnadieu C."/>
            <person name="Desvignes T."/>
            <person name="Floi Bucao C."/>
            <person name="Jouanno E."/>
            <person name="Wen M."/>
            <person name="Mejri S."/>
            <person name="Dirks R."/>
            <person name="Jansen H."/>
            <person name="Henkel C."/>
            <person name="Chen W.J."/>
            <person name="Zahm M."/>
            <person name="Cabau C."/>
            <person name="Klopp C."/>
            <person name="Thompson A.W."/>
            <person name="Robinson-Rechavi M."/>
            <person name="Braasch I."/>
            <person name="Lecointre G."/>
            <person name="Bobe J."/>
            <person name="Postlethwait J.H."/>
            <person name="Berthelot C."/>
            <person name="Roest Crollius H."/>
            <person name="Guiguen Y."/>
        </authorList>
    </citation>
    <scope>NUCLEOTIDE SEQUENCE</scope>
    <source>
        <strain evidence="1">Concon-B</strain>
    </source>
</reference>
<keyword evidence="2" id="KW-1185">Reference proteome</keyword>
<sequence length="182" mass="21261">MPVKEPQVKVTMWSIHRWCWRRKPRKGKQRKGEAHWGGSPTPFFHLEERPFFLAKLEGKAECNNPPRSFINLTPSWIHHYYITLHYRHLADTLIQSGIQLIRLSRRQSSPEQCWVKGLAQRPNGCVDLIVATLGLEPLTWRVPVIYLNHYATGCPVVSPQCIALNALKCFETYRTNKNLHYF</sequence>
<dbReference type="EMBL" id="JAFJMO010000066">
    <property type="protein sequence ID" value="KAJ8248666.1"/>
    <property type="molecule type" value="Genomic_DNA"/>
</dbReference>
<comment type="caution">
    <text evidence="1">The sequence shown here is derived from an EMBL/GenBank/DDBJ whole genome shotgun (WGS) entry which is preliminary data.</text>
</comment>
<accession>A0A9Q1HME2</accession>
<evidence type="ECO:0000313" key="2">
    <source>
        <dbReference type="Proteomes" id="UP001152803"/>
    </source>
</evidence>
<proteinExistence type="predicted"/>
<dbReference type="AlphaFoldDB" id="A0A9Q1HME2"/>
<dbReference type="Proteomes" id="UP001152803">
    <property type="component" value="Unassembled WGS sequence"/>
</dbReference>
<protein>
    <submittedName>
        <fullName evidence="1">Uncharacterized protein</fullName>
    </submittedName>
</protein>
<gene>
    <name evidence="1" type="ORF">COCON_G00233760</name>
</gene>
<name>A0A9Q1HME2_CONCO</name>
<evidence type="ECO:0000313" key="1">
    <source>
        <dbReference type="EMBL" id="KAJ8248666.1"/>
    </source>
</evidence>